<name>E9G9F3_DAPPU</name>
<dbReference type="GO" id="GO:0003723">
    <property type="term" value="F:RNA binding"/>
    <property type="evidence" value="ECO:0000318"/>
    <property type="project" value="GO_Central"/>
</dbReference>
<gene>
    <name evidence="4" type="ORF">DAPPUDRAFT_315330</name>
</gene>
<evidence type="ECO:0000313" key="4">
    <source>
        <dbReference type="EMBL" id="EFX83550.1"/>
    </source>
</evidence>
<dbReference type="AlphaFoldDB" id="E9G9F3"/>
<evidence type="ECO:0000256" key="3">
    <source>
        <dbReference type="SAM" id="Phobius"/>
    </source>
</evidence>
<evidence type="ECO:0000256" key="2">
    <source>
        <dbReference type="SAM" id="MobiDB-lite"/>
    </source>
</evidence>
<dbReference type="Proteomes" id="UP000000305">
    <property type="component" value="Unassembled WGS sequence"/>
</dbReference>
<feature type="transmembrane region" description="Helical" evidence="3">
    <location>
        <begin position="338"/>
        <end position="358"/>
    </location>
</feature>
<dbReference type="OrthoDB" id="10062814at2759"/>
<evidence type="ECO:0000313" key="5">
    <source>
        <dbReference type="Proteomes" id="UP000000305"/>
    </source>
</evidence>
<dbReference type="InParanoid" id="E9G9F3"/>
<sequence>MRCSSLQADIELLQKEVVAQLELTKDFFETFDKEKLQTFSKTEGDVETTMMKSRTSDNIQTTSTSFLSPDFMADQRNEILRLRKLLDEASKRELDLKNKSPSINTSINCVNVSQIMDIMRALVPVIKDYKKYLILLGHVIYGSIFAFSAVSIILIVILLFLDYDEDEARPWNRSHKSLKRLAKARQELAKEKADIELVQNVMEKGKRALTTEEQVCISKYDGVVAQLELTKDLLKTFYEKNSKTEGTSTSINIPPTTSTSFISPDPMDDQGNEILRLRKQLDEAEKRELDLKNKIPSINTSINCVNVSQIMDILRALVLVIKDYKNELLLLGHIINGWILFLFALSIILIAVLLFLNYDEGNARPWVRRLALALLIISVITNFFYISEVKSYS</sequence>
<keyword evidence="3" id="KW-0472">Membrane</keyword>
<dbReference type="KEGG" id="dpx:DAPPUDRAFT_315330"/>
<feature type="coiled-coil region" evidence="1">
    <location>
        <begin position="72"/>
        <end position="99"/>
    </location>
</feature>
<feature type="compositionally biased region" description="Low complexity" evidence="2">
    <location>
        <begin position="247"/>
        <end position="264"/>
    </location>
</feature>
<keyword evidence="1" id="KW-0175">Coiled coil</keyword>
<dbReference type="EMBL" id="GL732536">
    <property type="protein sequence ID" value="EFX83550.1"/>
    <property type="molecule type" value="Genomic_DNA"/>
</dbReference>
<feature type="region of interest" description="Disordered" evidence="2">
    <location>
        <begin position="245"/>
        <end position="265"/>
    </location>
</feature>
<feature type="transmembrane region" description="Helical" evidence="3">
    <location>
        <begin position="132"/>
        <end position="161"/>
    </location>
</feature>
<dbReference type="HOGENOM" id="CLU_702594_0_0_1"/>
<dbReference type="GO" id="GO:0005737">
    <property type="term" value="C:cytoplasm"/>
    <property type="evidence" value="ECO:0000318"/>
    <property type="project" value="GO_Central"/>
</dbReference>
<accession>E9G9F3</accession>
<feature type="transmembrane region" description="Helical" evidence="3">
    <location>
        <begin position="370"/>
        <end position="387"/>
    </location>
</feature>
<keyword evidence="3" id="KW-0812">Transmembrane</keyword>
<evidence type="ECO:0000256" key="1">
    <source>
        <dbReference type="SAM" id="Coils"/>
    </source>
</evidence>
<keyword evidence="5" id="KW-1185">Reference proteome</keyword>
<reference evidence="4 5" key="1">
    <citation type="journal article" date="2011" name="Science">
        <title>The ecoresponsive genome of Daphnia pulex.</title>
        <authorList>
            <person name="Colbourne J.K."/>
            <person name="Pfrender M.E."/>
            <person name="Gilbert D."/>
            <person name="Thomas W.K."/>
            <person name="Tucker A."/>
            <person name="Oakley T.H."/>
            <person name="Tokishita S."/>
            <person name="Aerts A."/>
            <person name="Arnold G.J."/>
            <person name="Basu M.K."/>
            <person name="Bauer D.J."/>
            <person name="Caceres C.E."/>
            <person name="Carmel L."/>
            <person name="Casola C."/>
            <person name="Choi J.H."/>
            <person name="Detter J.C."/>
            <person name="Dong Q."/>
            <person name="Dusheyko S."/>
            <person name="Eads B.D."/>
            <person name="Frohlich T."/>
            <person name="Geiler-Samerotte K.A."/>
            <person name="Gerlach D."/>
            <person name="Hatcher P."/>
            <person name="Jogdeo S."/>
            <person name="Krijgsveld J."/>
            <person name="Kriventseva E.V."/>
            <person name="Kultz D."/>
            <person name="Laforsch C."/>
            <person name="Lindquist E."/>
            <person name="Lopez J."/>
            <person name="Manak J.R."/>
            <person name="Muller J."/>
            <person name="Pangilinan J."/>
            <person name="Patwardhan R.P."/>
            <person name="Pitluck S."/>
            <person name="Pritham E.J."/>
            <person name="Rechtsteiner A."/>
            <person name="Rho M."/>
            <person name="Rogozin I.B."/>
            <person name="Sakarya O."/>
            <person name="Salamov A."/>
            <person name="Schaack S."/>
            <person name="Shapiro H."/>
            <person name="Shiga Y."/>
            <person name="Skalitzky C."/>
            <person name="Smith Z."/>
            <person name="Souvorov A."/>
            <person name="Sung W."/>
            <person name="Tang Z."/>
            <person name="Tsuchiya D."/>
            <person name="Tu H."/>
            <person name="Vos H."/>
            <person name="Wang M."/>
            <person name="Wolf Y.I."/>
            <person name="Yamagata H."/>
            <person name="Yamada T."/>
            <person name="Ye Y."/>
            <person name="Shaw J.R."/>
            <person name="Andrews J."/>
            <person name="Crease T.J."/>
            <person name="Tang H."/>
            <person name="Lucas S.M."/>
            <person name="Robertson H.M."/>
            <person name="Bork P."/>
            <person name="Koonin E.V."/>
            <person name="Zdobnov E.M."/>
            <person name="Grigoriev I.V."/>
            <person name="Lynch M."/>
            <person name="Boore J.L."/>
        </authorList>
    </citation>
    <scope>NUCLEOTIDE SEQUENCE [LARGE SCALE GENOMIC DNA]</scope>
</reference>
<proteinExistence type="predicted"/>
<keyword evidence="3" id="KW-1133">Transmembrane helix</keyword>
<feature type="coiled-coil region" evidence="1">
    <location>
        <begin position="267"/>
        <end position="294"/>
    </location>
</feature>
<protein>
    <submittedName>
        <fullName evidence="4">Uncharacterized protein</fullName>
    </submittedName>
</protein>
<organism evidence="4 5">
    <name type="scientific">Daphnia pulex</name>
    <name type="common">Water flea</name>
    <dbReference type="NCBI Taxonomy" id="6669"/>
    <lineage>
        <taxon>Eukaryota</taxon>
        <taxon>Metazoa</taxon>
        <taxon>Ecdysozoa</taxon>
        <taxon>Arthropoda</taxon>
        <taxon>Crustacea</taxon>
        <taxon>Branchiopoda</taxon>
        <taxon>Diplostraca</taxon>
        <taxon>Cladocera</taxon>
        <taxon>Anomopoda</taxon>
        <taxon>Daphniidae</taxon>
        <taxon>Daphnia</taxon>
    </lineage>
</organism>